<proteinExistence type="predicted"/>
<sequence>MDKNVGDMNDQYMKTFDAEEAAIIEFALLQSYKILKDYKDEWHQQQAEKIKQLLSRRFEASIDE</sequence>
<dbReference type="AlphaFoldDB" id="A0A7W1WRV5"/>
<accession>A0A7W1WRV5</accession>
<dbReference type="EMBL" id="JACEIQ010000010">
    <property type="protein sequence ID" value="MBA4494895.1"/>
    <property type="molecule type" value="Genomic_DNA"/>
</dbReference>
<evidence type="ECO:0000313" key="1">
    <source>
        <dbReference type="EMBL" id="MBA4494895.1"/>
    </source>
</evidence>
<reference evidence="1 2" key="1">
    <citation type="submission" date="2020-07" db="EMBL/GenBank/DDBJ databases">
        <authorList>
            <person name="Feng H."/>
        </authorList>
    </citation>
    <scope>NUCLEOTIDE SEQUENCE [LARGE SCALE GENOMIC DNA]</scope>
    <source>
        <strain evidence="2">s-10</strain>
    </source>
</reference>
<protein>
    <submittedName>
        <fullName evidence="1">Uncharacterized protein</fullName>
    </submittedName>
</protein>
<organism evidence="1 2">
    <name type="scientific">Paenactinomyces guangxiensis</name>
    <dbReference type="NCBI Taxonomy" id="1490290"/>
    <lineage>
        <taxon>Bacteria</taxon>
        <taxon>Bacillati</taxon>
        <taxon>Bacillota</taxon>
        <taxon>Bacilli</taxon>
        <taxon>Bacillales</taxon>
        <taxon>Thermoactinomycetaceae</taxon>
        <taxon>Paenactinomyces</taxon>
    </lineage>
</organism>
<gene>
    <name evidence="1" type="ORF">H1191_11305</name>
</gene>
<dbReference type="RefSeq" id="WP_181752127.1">
    <property type="nucleotide sequence ID" value="NZ_JACEIQ010000010.1"/>
</dbReference>
<evidence type="ECO:0000313" key="2">
    <source>
        <dbReference type="Proteomes" id="UP000535491"/>
    </source>
</evidence>
<dbReference type="Proteomes" id="UP000535491">
    <property type="component" value="Unassembled WGS sequence"/>
</dbReference>
<name>A0A7W1WRV5_9BACL</name>
<comment type="caution">
    <text evidence="1">The sequence shown here is derived from an EMBL/GenBank/DDBJ whole genome shotgun (WGS) entry which is preliminary data.</text>
</comment>
<keyword evidence="2" id="KW-1185">Reference proteome</keyword>